<sequence>MGKGNIIWLGAVIGFSALLVWLLQDVMPFWMLSIILLLLGGLLGNLQRKFNKDT</sequence>
<gene>
    <name evidence="2" type="ORF">NCTC13163_00673</name>
</gene>
<protein>
    <submittedName>
        <fullName evidence="2">Uncharacterized protein</fullName>
    </submittedName>
</protein>
<feature type="transmembrane region" description="Helical" evidence="1">
    <location>
        <begin position="29"/>
        <end position="46"/>
    </location>
</feature>
<evidence type="ECO:0000313" key="2">
    <source>
        <dbReference type="EMBL" id="STO07328.1"/>
    </source>
</evidence>
<keyword evidence="1" id="KW-0812">Transmembrane</keyword>
<accession>A0A377FRJ9</accession>
<reference evidence="2 3" key="1">
    <citation type="submission" date="2018-06" db="EMBL/GenBank/DDBJ databases">
        <authorList>
            <consortium name="Pathogen Informatics"/>
            <person name="Doyle S."/>
        </authorList>
    </citation>
    <scope>NUCLEOTIDE SEQUENCE [LARGE SCALE GENOMIC DNA]</scope>
    <source>
        <strain evidence="2 3">NCTC13163</strain>
    </source>
</reference>
<dbReference type="RefSeq" id="WP_029334429.1">
    <property type="nucleotide sequence ID" value="NZ_UGGP01000001.1"/>
</dbReference>
<name>A0A377FRJ9_9BACL</name>
<organism evidence="2 3">
    <name type="scientific">Exiguobacterium aurantiacum</name>
    <dbReference type="NCBI Taxonomy" id="33987"/>
    <lineage>
        <taxon>Bacteria</taxon>
        <taxon>Bacillati</taxon>
        <taxon>Bacillota</taxon>
        <taxon>Bacilli</taxon>
        <taxon>Bacillales</taxon>
        <taxon>Bacillales Family XII. Incertae Sedis</taxon>
        <taxon>Exiguobacterium</taxon>
    </lineage>
</organism>
<evidence type="ECO:0000256" key="1">
    <source>
        <dbReference type="SAM" id="Phobius"/>
    </source>
</evidence>
<dbReference type="EMBL" id="UGGP01000001">
    <property type="protein sequence ID" value="STO07328.1"/>
    <property type="molecule type" value="Genomic_DNA"/>
</dbReference>
<feature type="transmembrane region" description="Helical" evidence="1">
    <location>
        <begin position="7"/>
        <end position="23"/>
    </location>
</feature>
<dbReference type="AlphaFoldDB" id="A0A377FRJ9"/>
<dbReference type="Proteomes" id="UP000254060">
    <property type="component" value="Unassembled WGS sequence"/>
</dbReference>
<keyword evidence="1" id="KW-1133">Transmembrane helix</keyword>
<keyword evidence="1" id="KW-0472">Membrane</keyword>
<proteinExistence type="predicted"/>
<evidence type="ECO:0000313" key="3">
    <source>
        <dbReference type="Proteomes" id="UP000254060"/>
    </source>
</evidence>
<dbReference type="STRING" id="1397694.GCA_000702585_01188"/>